<feature type="compositionally biased region" description="Polar residues" evidence="2">
    <location>
        <begin position="39"/>
        <end position="53"/>
    </location>
</feature>
<feature type="compositionally biased region" description="Low complexity" evidence="2">
    <location>
        <begin position="862"/>
        <end position="877"/>
    </location>
</feature>
<feature type="region of interest" description="Disordered" evidence="2">
    <location>
        <begin position="850"/>
        <end position="953"/>
    </location>
</feature>
<feature type="compositionally biased region" description="Basic and acidic residues" evidence="2">
    <location>
        <begin position="126"/>
        <end position="136"/>
    </location>
</feature>
<reference evidence="3 4" key="1">
    <citation type="submission" date="2024-02" db="EMBL/GenBank/DDBJ databases">
        <title>First draft genome assembly of two strains of Seiridium cardinale.</title>
        <authorList>
            <person name="Emiliani G."/>
            <person name="Scali E."/>
        </authorList>
    </citation>
    <scope>NUCLEOTIDE SEQUENCE [LARGE SCALE GENOMIC DNA]</scope>
    <source>
        <strain evidence="3 4">BM-138-000479</strain>
    </source>
</reference>
<name>A0ABR2Y8N7_9PEZI</name>
<feature type="region of interest" description="Disordered" evidence="2">
    <location>
        <begin position="780"/>
        <end position="804"/>
    </location>
</feature>
<dbReference type="InterPro" id="IPR018554">
    <property type="entry name" value="FRQ"/>
</dbReference>
<feature type="compositionally biased region" description="Polar residues" evidence="2">
    <location>
        <begin position="226"/>
        <end position="240"/>
    </location>
</feature>
<protein>
    <submittedName>
        <fullName evidence="3">Frequency clock protein</fullName>
    </submittedName>
</protein>
<proteinExistence type="predicted"/>
<feature type="compositionally biased region" description="Low complexity" evidence="2">
    <location>
        <begin position="934"/>
        <end position="953"/>
    </location>
</feature>
<keyword evidence="1" id="KW-0175">Coiled coil</keyword>
<feature type="compositionally biased region" description="Polar residues" evidence="2">
    <location>
        <begin position="269"/>
        <end position="284"/>
    </location>
</feature>
<feature type="compositionally biased region" description="Low complexity" evidence="2">
    <location>
        <begin position="67"/>
        <end position="78"/>
    </location>
</feature>
<accession>A0ABR2Y8N7</accession>
<feature type="compositionally biased region" description="Basic and acidic residues" evidence="2">
    <location>
        <begin position="396"/>
        <end position="416"/>
    </location>
</feature>
<feature type="compositionally biased region" description="Polar residues" evidence="2">
    <location>
        <begin position="889"/>
        <end position="900"/>
    </location>
</feature>
<gene>
    <name evidence="3" type="ORF">SCAR479_00002</name>
</gene>
<feature type="compositionally biased region" description="Low complexity" evidence="2">
    <location>
        <begin position="254"/>
        <end position="268"/>
    </location>
</feature>
<feature type="compositionally biased region" description="Basic and acidic residues" evidence="2">
    <location>
        <begin position="97"/>
        <end position="106"/>
    </location>
</feature>
<evidence type="ECO:0000313" key="3">
    <source>
        <dbReference type="EMBL" id="KAK9783443.1"/>
    </source>
</evidence>
<feature type="compositionally biased region" description="Basic and acidic residues" evidence="2">
    <location>
        <begin position="443"/>
        <end position="454"/>
    </location>
</feature>
<feature type="coiled-coil region" evidence="1">
    <location>
        <begin position="166"/>
        <end position="193"/>
    </location>
</feature>
<comment type="caution">
    <text evidence="3">The sequence shown here is derived from an EMBL/GenBank/DDBJ whole genome shotgun (WGS) entry which is preliminary data.</text>
</comment>
<feature type="region of interest" description="Disordered" evidence="2">
    <location>
        <begin position="360"/>
        <end position="460"/>
    </location>
</feature>
<sequence length="953" mass="104314">MNNSTSIPKVKITQEDELNDINMADANKKPSGQMPPAVTYNNPRRTSPENSITLRHHRMAREASKRNAIANAAAQSSIVLSPRRNSSDESNDTGLSDPRRWFDRSNRNLPTTLDSSLDIDPPFYQKETDSSNEEGHMVPSHSPAYRYVQHHNPGLLRPGMTHSSSADDYRSVIDDLTVENKRLKEELKRYRQMGPDSLRREKLFEVKVHGLPSRKKRELEAALRDFTTSLDGSSNGASPQRNKEQTRGSKGMDSVMSKHASSSSGSNSRPNQTDSAYASMSTGAGSSGPSLPSRLSRQKSDNTVERYLQDIPEGLLPKFGALTEKEKKKLVVRRLEQIFTGKGLGHTRHNSLSLVPPPAIEDVEMSGTSDNKLQPLPPPEASREAHILPRSKRASHSRDDVSPDSNDDRTQSRDMGDVSGSGSGRTQQEDDFAPQSLGTGDQRPTRPHDLDPDRPSVPSENMDYIRHLGLAAPESRRFSSKDVSSDAEGWVYLNLLCNMAQLHMFNVTPAFIRSAVSEKSRQFQLSSDGRKIRWRGGGEGTRFSSDSSGTNSRHGGSSPDTDGSNEFDQRKRQKAQPSGEEVIVSEPSKFEPQRSSSSDEFHYKPMFAHHHTSSSGEQASIAEETLSSVGPPEESNLGINSRWNQSGVSRVSQRKRRRDGAIIYYTGAPFCTDLSGDFGNDSHDTNSRPQSPGPELNRSGSNSSIPFKPLSNFMSLRSMMDLDFTDQDAVSDSSVSSDEIQGDFPWSNSKQSAKLLNLEASGIGGITPDDHFVMVVSTSRPRSPKDQEGFQQPTLAKGASEETVISKDTTESIVGRLASMSTSSPMPVQFFSTRKTNPRIDIEYIGGKVRRLPSAPLPPPSFFFGDTSSSFETTTSDSESDDDEEEPSHQSQAYSANGELSSNDEEDEDTDHDGDCDESDSIPPAKSGLSKLTGSSVATAGGAASGYSSMVES</sequence>
<feature type="region of interest" description="Disordered" evidence="2">
    <location>
        <begin position="226"/>
        <end position="300"/>
    </location>
</feature>
<evidence type="ECO:0000256" key="2">
    <source>
        <dbReference type="SAM" id="MobiDB-lite"/>
    </source>
</evidence>
<evidence type="ECO:0000313" key="4">
    <source>
        <dbReference type="Proteomes" id="UP001465668"/>
    </source>
</evidence>
<feature type="region of interest" description="Disordered" evidence="2">
    <location>
        <begin position="527"/>
        <end position="655"/>
    </location>
</feature>
<feature type="compositionally biased region" description="Polar residues" evidence="2">
    <location>
        <begin position="637"/>
        <end position="651"/>
    </location>
</feature>
<dbReference type="Pfam" id="PF09421">
    <property type="entry name" value="FRQ"/>
    <property type="match status" value="1"/>
</dbReference>
<feature type="compositionally biased region" description="Polar residues" evidence="2">
    <location>
        <begin position="542"/>
        <end position="566"/>
    </location>
</feature>
<feature type="region of interest" description="Disordered" evidence="2">
    <location>
        <begin position="1"/>
        <end position="138"/>
    </location>
</feature>
<keyword evidence="4" id="KW-1185">Reference proteome</keyword>
<feature type="compositionally biased region" description="Acidic residues" evidence="2">
    <location>
        <begin position="902"/>
        <end position="920"/>
    </location>
</feature>
<organism evidence="3 4">
    <name type="scientific">Seiridium cardinale</name>
    <dbReference type="NCBI Taxonomy" id="138064"/>
    <lineage>
        <taxon>Eukaryota</taxon>
        <taxon>Fungi</taxon>
        <taxon>Dikarya</taxon>
        <taxon>Ascomycota</taxon>
        <taxon>Pezizomycotina</taxon>
        <taxon>Sordariomycetes</taxon>
        <taxon>Xylariomycetidae</taxon>
        <taxon>Amphisphaeriales</taxon>
        <taxon>Sporocadaceae</taxon>
        <taxon>Seiridium</taxon>
    </lineage>
</organism>
<feature type="region of interest" description="Disordered" evidence="2">
    <location>
        <begin position="676"/>
        <end position="705"/>
    </location>
</feature>
<feature type="compositionally biased region" description="Basic and acidic residues" evidence="2">
    <location>
        <begin position="588"/>
        <end position="603"/>
    </location>
</feature>
<dbReference type="Proteomes" id="UP001465668">
    <property type="component" value="Unassembled WGS sequence"/>
</dbReference>
<evidence type="ECO:0000256" key="1">
    <source>
        <dbReference type="SAM" id="Coils"/>
    </source>
</evidence>
<dbReference type="EMBL" id="JARVKM010000001">
    <property type="protein sequence ID" value="KAK9783443.1"/>
    <property type="molecule type" value="Genomic_DNA"/>
</dbReference>